<dbReference type="InterPro" id="IPR005545">
    <property type="entry name" value="YCII"/>
</dbReference>
<accession>A0A6J6RDW2</accession>
<evidence type="ECO:0000259" key="1">
    <source>
        <dbReference type="Pfam" id="PF03795"/>
    </source>
</evidence>
<dbReference type="Pfam" id="PF03795">
    <property type="entry name" value="YCII"/>
    <property type="match status" value="1"/>
</dbReference>
<proteinExistence type="predicted"/>
<dbReference type="InterPro" id="IPR011008">
    <property type="entry name" value="Dimeric_a/b-barrel"/>
</dbReference>
<dbReference type="EMBL" id="CAEZXR010000261">
    <property type="protein sequence ID" value="CAB4721282.1"/>
    <property type="molecule type" value="Genomic_DNA"/>
</dbReference>
<dbReference type="PANTHER" id="PTHR35174">
    <property type="entry name" value="BLL7171 PROTEIN-RELATED"/>
    <property type="match status" value="1"/>
</dbReference>
<dbReference type="AlphaFoldDB" id="A0A6J6RDW2"/>
<dbReference type="Gene3D" id="3.30.70.1060">
    <property type="entry name" value="Dimeric alpha+beta barrel"/>
    <property type="match status" value="1"/>
</dbReference>
<feature type="domain" description="YCII-related" evidence="1">
    <location>
        <begin position="7"/>
        <end position="117"/>
    </location>
</feature>
<name>A0A6J6RDW2_9ZZZZ</name>
<dbReference type="SUPFAM" id="SSF54909">
    <property type="entry name" value="Dimeric alpha+beta barrel"/>
    <property type="match status" value="1"/>
</dbReference>
<organism evidence="2">
    <name type="scientific">freshwater metagenome</name>
    <dbReference type="NCBI Taxonomy" id="449393"/>
    <lineage>
        <taxon>unclassified sequences</taxon>
        <taxon>metagenomes</taxon>
        <taxon>ecological metagenomes</taxon>
    </lineage>
</organism>
<evidence type="ECO:0000313" key="2">
    <source>
        <dbReference type="EMBL" id="CAB4721282.1"/>
    </source>
</evidence>
<dbReference type="PANTHER" id="PTHR35174:SF3">
    <property type="entry name" value="BLL7171 PROTEIN"/>
    <property type="match status" value="1"/>
</dbReference>
<gene>
    <name evidence="2" type="ORF">UFOPK2579_01997</name>
</gene>
<sequence length="128" mass="13699">MTSSTTQYLVLIPGDESSWDTKSADEKSLVYDAHREFGELLAERGHRVVHAAELEHSSTARIVRSASDGSSAVTAGPYAESVEQLTGFYLVESADLDDLVQVCAVLARGEGAVEIRETVDHSQDGASS</sequence>
<reference evidence="2" key="1">
    <citation type="submission" date="2020-05" db="EMBL/GenBank/DDBJ databases">
        <authorList>
            <person name="Chiriac C."/>
            <person name="Salcher M."/>
            <person name="Ghai R."/>
            <person name="Kavagutti S V."/>
        </authorList>
    </citation>
    <scope>NUCLEOTIDE SEQUENCE</scope>
</reference>
<protein>
    <submittedName>
        <fullName evidence="2">Unannotated protein</fullName>
    </submittedName>
</protein>